<protein>
    <submittedName>
        <fullName evidence="1">Uncharacterized protein</fullName>
    </submittedName>
</protein>
<organism evidence="1 2">
    <name type="scientific">Candidatus Hydrogenosomobacter endosymbioticus</name>
    <dbReference type="NCBI Taxonomy" id="2558174"/>
    <lineage>
        <taxon>Bacteria</taxon>
        <taxon>Pseudomonadati</taxon>
        <taxon>Pseudomonadota</taxon>
        <taxon>Alphaproteobacteria</taxon>
        <taxon>Holosporales</taxon>
        <taxon>Holosporaceae</taxon>
        <taxon>Candidatus Hydrogenosomobacter</taxon>
    </lineage>
</organism>
<dbReference type="EMBL" id="AP025225">
    <property type="protein sequence ID" value="BDB96527.1"/>
    <property type="molecule type" value="Genomic_DNA"/>
</dbReference>
<evidence type="ECO:0000313" key="2">
    <source>
        <dbReference type="Proteomes" id="UP001320209"/>
    </source>
</evidence>
<keyword evidence="2" id="KW-1185">Reference proteome</keyword>
<dbReference type="RefSeq" id="WP_236864950.1">
    <property type="nucleotide sequence ID" value="NZ_AP025225.1"/>
</dbReference>
<proteinExistence type="predicted"/>
<gene>
    <name evidence="1" type="ORF">HYD_6600</name>
</gene>
<reference evidence="1" key="1">
    <citation type="submission" date="2021-10" db="EMBL/GenBank/DDBJ databases">
        <title>Genome Sequence of The Candidatus Hydrogeosomobacter endosymbioticus, an Intracellular Bacterial Symbiont of the Anaerobic Ciliate GW7.</title>
        <authorList>
            <person name="Shiohama Y."/>
            <person name="Shinzato N."/>
        </authorList>
    </citation>
    <scope>NUCLEOTIDE SEQUENCE [LARGE SCALE GENOMIC DNA]</scope>
    <source>
        <strain evidence="1">200920</strain>
    </source>
</reference>
<name>A0ABM7V9Q7_9PROT</name>
<accession>A0ABM7V9Q7</accession>
<dbReference type="Proteomes" id="UP001320209">
    <property type="component" value="Chromosome"/>
</dbReference>
<sequence>MRAIAIVAVLVVFVQGGMTASAGLRKNSEEVLSVSSVYYVALSEFGRCLFSSFKRTRQYKDSETVFFAYSPSMLQLYKSISIAWDITSADISKAAKNVRSYDKGSCRGGGREGFLCAAGGLINVMLRIQSGCGERFAMSERAVYMIVAALEKLAPYVDESFFRYIMTILSNNISSIVKSGAIESRCDAWYMGKILEAAFPLLSCQIAYSFSSMCAGGKANVEDKNSALNFLEKNKYIIPTYINGVIARLADLSRFSKKKSSANAKKKPFYRNHSKDGIDARIDIRDVA</sequence>
<evidence type="ECO:0000313" key="1">
    <source>
        <dbReference type="EMBL" id="BDB96527.1"/>
    </source>
</evidence>